<organism evidence="2 3">
    <name type="scientific">Salinactinospora qingdaonensis</name>
    <dbReference type="NCBI Taxonomy" id="702744"/>
    <lineage>
        <taxon>Bacteria</taxon>
        <taxon>Bacillati</taxon>
        <taxon>Actinomycetota</taxon>
        <taxon>Actinomycetes</taxon>
        <taxon>Streptosporangiales</taxon>
        <taxon>Nocardiopsidaceae</taxon>
        <taxon>Salinactinospora</taxon>
    </lineage>
</organism>
<feature type="region of interest" description="Disordered" evidence="1">
    <location>
        <begin position="34"/>
        <end position="103"/>
    </location>
</feature>
<evidence type="ECO:0000313" key="3">
    <source>
        <dbReference type="Proteomes" id="UP001500908"/>
    </source>
</evidence>
<reference evidence="3" key="1">
    <citation type="journal article" date="2019" name="Int. J. Syst. Evol. Microbiol.">
        <title>The Global Catalogue of Microorganisms (GCM) 10K type strain sequencing project: providing services to taxonomists for standard genome sequencing and annotation.</title>
        <authorList>
            <consortium name="The Broad Institute Genomics Platform"/>
            <consortium name="The Broad Institute Genome Sequencing Center for Infectious Disease"/>
            <person name="Wu L."/>
            <person name="Ma J."/>
        </authorList>
    </citation>
    <scope>NUCLEOTIDE SEQUENCE [LARGE SCALE GENOMIC DNA]</scope>
    <source>
        <strain evidence="3">JCM 17137</strain>
    </source>
</reference>
<sequence>MPQWNAENGVDWGTEFPFGTPLDGFSLAVASADSLPPARRGQDGWGRLRCEPRSRRVSGSPHGEHGTSMGNGRCAASVPGPDRGRLAAAPAVEKGRHMTVTTY</sequence>
<feature type="compositionally biased region" description="Basic and acidic residues" evidence="1">
    <location>
        <begin position="40"/>
        <end position="54"/>
    </location>
</feature>
<protein>
    <submittedName>
        <fullName evidence="2">Uncharacterized protein</fullName>
    </submittedName>
</protein>
<dbReference type="Proteomes" id="UP001500908">
    <property type="component" value="Unassembled WGS sequence"/>
</dbReference>
<accession>A0ABP7F9R2</accession>
<gene>
    <name evidence="2" type="ORF">GCM10022402_13290</name>
</gene>
<evidence type="ECO:0000313" key="2">
    <source>
        <dbReference type="EMBL" id="GAA3734317.1"/>
    </source>
</evidence>
<proteinExistence type="predicted"/>
<dbReference type="EMBL" id="BAABDD010000004">
    <property type="protein sequence ID" value="GAA3734317.1"/>
    <property type="molecule type" value="Genomic_DNA"/>
</dbReference>
<evidence type="ECO:0000256" key="1">
    <source>
        <dbReference type="SAM" id="MobiDB-lite"/>
    </source>
</evidence>
<dbReference type="RefSeq" id="WP_344968417.1">
    <property type="nucleotide sequence ID" value="NZ_BAABDD010000004.1"/>
</dbReference>
<comment type="caution">
    <text evidence="2">The sequence shown here is derived from an EMBL/GenBank/DDBJ whole genome shotgun (WGS) entry which is preliminary data.</text>
</comment>
<name>A0ABP7F9R2_9ACTN</name>
<keyword evidence="3" id="KW-1185">Reference proteome</keyword>